<evidence type="ECO:0000256" key="12">
    <source>
        <dbReference type="ARBA" id="ARBA00022842"/>
    </source>
</evidence>
<gene>
    <name evidence="17" type="primary">hpt</name>
    <name evidence="17" type="ORF">CTM98_05560</name>
</gene>
<evidence type="ECO:0000256" key="15">
    <source>
        <dbReference type="RuleBase" id="RU364099"/>
    </source>
</evidence>
<evidence type="ECO:0000256" key="6">
    <source>
        <dbReference type="ARBA" id="ARBA00022490"/>
    </source>
</evidence>
<organism evidence="17 18">
    <name type="scientific">Fusobacterium pseudoperiodonticum</name>
    <dbReference type="NCBI Taxonomy" id="2663009"/>
    <lineage>
        <taxon>Bacteria</taxon>
        <taxon>Fusobacteriati</taxon>
        <taxon>Fusobacteriota</taxon>
        <taxon>Fusobacteriia</taxon>
        <taxon>Fusobacteriales</taxon>
        <taxon>Fusobacteriaceae</taxon>
        <taxon>Fusobacterium</taxon>
    </lineage>
</organism>
<evidence type="ECO:0000313" key="18">
    <source>
        <dbReference type="Proteomes" id="UP000230781"/>
    </source>
</evidence>
<dbReference type="Gene3D" id="3.40.50.2020">
    <property type="match status" value="1"/>
</dbReference>
<keyword evidence="11 15" id="KW-0547">Nucleotide-binding</keyword>
<dbReference type="EC" id="2.4.2.8" evidence="5 15"/>
<dbReference type="Pfam" id="PF00156">
    <property type="entry name" value="Pribosyltran"/>
    <property type="match status" value="1"/>
</dbReference>
<dbReference type="UniPathway" id="UPA00591">
    <property type="reaction ID" value="UER00648"/>
</dbReference>
<dbReference type="GO" id="GO:0006166">
    <property type="term" value="P:purine ribonucleoside salvage"/>
    <property type="evidence" value="ECO:0007669"/>
    <property type="project" value="UniProtKB-KW"/>
</dbReference>
<protein>
    <recommendedName>
        <fullName evidence="5 15">Hypoxanthine phosphoribosyltransferase</fullName>
        <ecNumber evidence="5 15">2.4.2.8</ecNumber>
    </recommendedName>
</protein>
<dbReference type="GO" id="GO:0046100">
    <property type="term" value="P:hypoxanthine metabolic process"/>
    <property type="evidence" value="ECO:0007669"/>
    <property type="project" value="TreeGrafter"/>
</dbReference>
<keyword evidence="8 15" id="KW-0808">Transferase</keyword>
<comment type="similarity">
    <text evidence="4 15">Belongs to the purine/pyrimidine phosphoribosyltransferase family.</text>
</comment>
<evidence type="ECO:0000256" key="4">
    <source>
        <dbReference type="ARBA" id="ARBA00008391"/>
    </source>
</evidence>
<comment type="catalytic activity">
    <reaction evidence="13">
        <text>GMP + diphosphate = guanine + 5-phospho-alpha-D-ribose 1-diphosphate</text>
        <dbReference type="Rhea" id="RHEA:25424"/>
        <dbReference type="ChEBI" id="CHEBI:16235"/>
        <dbReference type="ChEBI" id="CHEBI:33019"/>
        <dbReference type="ChEBI" id="CHEBI:58017"/>
        <dbReference type="ChEBI" id="CHEBI:58115"/>
        <dbReference type="EC" id="2.4.2.8"/>
    </reaction>
    <physiologicalReaction direction="right-to-left" evidence="13">
        <dbReference type="Rhea" id="RHEA:25426"/>
    </physiologicalReaction>
</comment>
<dbReference type="EMBL" id="CP024704">
    <property type="protein sequence ID" value="ATV70159.1"/>
    <property type="molecule type" value="Genomic_DNA"/>
</dbReference>
<evidence type="ECO:0000313" key="17">
    <source>
        <dbReference type="EMBL" id="ATV70159.1"/>
    </source>
</evidence>
<reference evidence="17 18" key="1">
    <citation type="submission" date="2017-11" db="EMBL/GenBank/DDBJ databases">
        <title>Genome sequencing of Fusobacterium periodonticum KCOM 2555.</title>
        <authorList>
            <person name="Kook J.-K."/>
            <person name="Park S.-N."/>
            <person name="Lim Y.K."/>
        </authorList>
    </citation>
    <scope>NUCLEOTIDE SEQUENCE [LARGE SCALE GENOMIC DNA]</scope>
    <source>
        <strain evidence="17 18">KCOM 2555</strain>
    </source>
</reference>
<evidence type="ECO:0000256" key="1">
    <source>
        <dbReference type="ARBA" id="ARBA00001946"/>
    </source>
</evidence>
<evidence type="ECO:0000256" key="5">
    <source>
        <dbReference type="ARBA" id="ARBA00011895"/>
    </source>
</evidence>
<dbReference type="AlphaFoldDB" id="A0A2D3PR47"/>
<dbReference type="PANTHER" id="PTHR43340">
    <property type="entry name" value="HYPOXANTHINE-GUANINE PHOSPHORIBOSYLTRANSFERASE"/>
    <property type="match status" value="1"/>
</dbReference>
<dbReference type="GO" id="GO:0005829">
    <property type="term" value="C:cytosol"/>
    <property type="evidence" value="ECO:0007669"/>
    <property type="project" value="TreeGrafter"/>
</dbReference>
<comment type="pathway">
    <text evidence="3 15">Purine metabolism; IMP biosynthesis via salvage pathway; IMP from hypoxanthine: step 1/1.</text>
</comment>
<evidence type="ECO:0000256" key="8">
    <source>
        <dbReference type="ARBA" id="ARBA00022679"/>
    </source>
</evidence>
<dbReference type="Proteomes" id="UP000230781">
    <property type="component" value="Chromosome"/>
</dbReference>
<feature type="domain" description="Phosphoribosyltransferase" evidence="16">
    <location>
        <begin position="7"/>
        <end position="159"/>
    </location>
</feature>
<evidence type="ECO:0000256" key="7">
    <source>
        <dbReference type="ARBA" id="ARBA00022676"/>
    </source>
</evidence>
<evidence type="ECO:0000259" key="16">
    <source>
        <dbReference type="Pfam" id="PF00156"/>
    </source>
</evidence>
<dbReference type="GO" id="GO:0004422">
    <property type="term" value="F:hypoxanthine phosphoribosyltransferase activity"/>
    <property type="evidence" value="ECO:0007669"/>
    <property type="project" value="InterPro"/>
</dbReference>
<dbReference type="CDD" id="cd06223">
    <property type="entry name" value="PRTases_typeI"/>
    <property type="match status" value="1"/>
</dbReference>
<sequence length="175" mass="19977">MNYRIENLIDRKTVENRIKELAKQIEKDYAGEEVYCVGLLKGSVVFLSDLVKEINTPVVIDFMSVSSYGSETVSSGDVKILKDTDLDLRGKHVLIVEDIIDTGLTLEHVIRYFKESKGVKTLKTCTLLSKPERRKVNIDIDYVGFDVPDKFVIGYGLDYDQKYRNLPYIAVVVFE</sequence>
<dbReference type="FunFam" id="3.40.50.2020:FF:000006">
    <property type="entry name" value="Hypoxanthine phosphoribosyltransferase"/>
    <property type="match status" value="1"/>
</dbReference>
<dbReference type="InterPro" id="IPR005904">
    <property type="entry name" value="Hxn_phspho_trans"/>
</dbReference>
<dbReference type="InterPro" id="IPR050408">
    <property type="entry name" value="HGPRT"/>
</dbReference>
<dbReference type="PANTHER" id="PTHR43340:SF1">
    <property type="entry name" value="HYPOXANTHINE PHOSPHORIBOSYLTRANSFERASE"/>
    <property type="match status" value="1"/>
</dbReference>
<evidence type="ECO:0000256" key="3">
    <source>
        <dbReference type="ARBA" id="ARBA00004669"/>
    </source>
</evidence>
<evidence type="ECO:0000256" key="13">
    <source>
        <dbReference type="ARBA" id="ARBA00048811"/>
    </source>
</evidence>
<name>A0A2D3PR47_9FUSO</name>
<dbReference type="GO" id="GO:0006178">
    <property type="term" value="P:guanine salvage"/>
    <property type="evidence" value="ECO:0007669"/>
    <property type="project" value="TreeGrafter"/>
</dbReference>
<dbReference type="GO" id="GO:0032264">
    <property type="term" value="P:IMP salvage"/>
    <property type="evidence" value="ECO:0007669"/>
    <property type="project" value="UniProtKB-UniPathway"/>
</dbReference>
<dbReference type="RefSeq" id="WP_100026272.1">
    <property type="nucleotide sequence ID" value="NZ_CP024704.1"/>
</dbReference>
<evidence type="ECO:0000256" key="11">
    <source>
        <dbReference type="ARBA" id="ARBA00022741"/>
    </source>
</evidence>
<evidence type="ECO:0000256" key="14">
    <source>
        <dbReference type="ARBA" id="ARBA00049402"/>
    </source>
</evidence>
<dbReference type="InterPro" id="IPR029057">
    <property type="entry name" value="PRTase-like"/>
</dbReference>
<evidence type="ECO:0000256" key="9">
    <source>
        <dbReference type="ARBA" id="ARBA00022723"/>
    </source>
</evidence>
<dbReference type="GO" id="GO:0000287">
    <property type="term" value="F:magnesium ion binding"/>
    <property type="evidence" value="ECO:0007669"/>
    <property type="project" value="TreeGrafter"/>
</dbReference>
<keyword evidence="7 15" id="KW-0328">Glycosyltransferase</keyword>
<dbReference type="InterPro" id="IPR000836">
    <property type="entry name" value="PRTase_dom"/>
</dbReference>
<dbReference type="NCBIfam" id="TIGR01203">
    <property type="entry name" value="HGPRTase"/>
    <property type="match status" value="1"/>
</dbReference>
<comment type="cofactor">
    <cofactor evidence="1 15">
        <name>Mg(2+)</name>
        <dbReference type="ChEBI" id="CHEBI:18420"/>
    </cofactor>
</comment>
<evidence type="ECO:0000256" key="10">
    <source>
        <dbReference type="ARBA" id="ARBA00022726"/>
    </source>
</evidence>
<keyword evidence="10 15" id="KW-0660">Purine salvage</keyword>
<dbReference type="GO" id="GO:0032263">
    <property type="term" value="P:GMP salvage"/>
    <property type="evidence" value="ECO:0007669"/>
    <property type="project" value="TreeGrafter"/>
</dbReference>
<keyword evidence="12 15" id="KW-0460">Magnesium</keyword>
<evidence type="ECO:0000256" key="2">
    <source>
        <dbReference type="ARBA" id="ARBA00004496"/>
    </source>
</evidence>
<keyword evidence="9 15" id="KW-0479">Metal-binding</keyword>
<proteinExistence type="inferred from homology"/>
<comment type="catalytic activity">
    <reaction evidence="14">
        <text>IMP + diphosphate = hypoxanthine + 5-phospho-alpha-D-ribose 1-diphosphate</text>
        <dbReference type="Rhea" id="RHEA:17973"/>
        <dbReference type="ChEBI" id="CHEBI:17368"/>
        <dbReference type="ChEBI" id="CHEBI:33019"/>
        <dbReference type="ChEBI" id="CHEBI:58017"/>
        <dbReference type="ChEBI" id="CHEBI:58053"/>
        <dbReference type="EC" id="2.4.2.8"/>
    </reaction>
    <physiologicalReaction direction="right-to-left" evidence="14">
        <dbReference type="Rhea" id="RHEA:17975"/>
    </physiologicalReaction>
</comment>
<dbReference type="SUPFAM" id="SSF53271">
    <property type="entry name" value="PRTase-like"/>
    <property type="match status" value="1"/>
</dbReference>
<dbReference type="GO" id="GO:0000166">
    <property type="term" value="F:nucleotide binding"/>
    <property type="evidence" value="ECO:0007669"/>
    <property type="project" value="UniProtKB-KW"/>
</dbReference>
<comment type="subcellular location">
    <subcellularLocation>
        <location evidence="2 15">Cytoplasm</location>
    </subcellularLocation>
</comment>
<accession>A0A2D3PR47</accession>
<dbReference type="GO" id="GO:0052657">
    <property type="term" value="F:guanine phosphoribosyltransferase activity"/>
    <property type="evidence" value="ECO:0007669"/>
    <property type="project" value="RHEA"/>
</dbReference>
<keyword evidence="6 15" id="KW-0963">Cytoplasm</keyword>